<evidence type="ECO:0000259" key="1">
    <source>
        <dbReference type="Pfam" id="PF07985"/>
    </source>
</evidence>
<dbReference type="Pfam" id="PF07985">
    <property type="entry name" value="SRR1"/>
    <property type="match status" value="1"/>
</dbReference>
<gene>
    <name evidence="2" type="ORF">C8A00DRAFT_15200</name>
</gene>
<evidence type="ECO:0000313" key="2">
    <source>
        <dbReference type="EMBL" id="KAK4153599.1"/>
    </source>
</evidence>
<feature type="domain" description="SRR1-like" evidence="1">
    <location>
        <begin position="162"/>
        <end position="332"/>
    </location>
</feature>
<organism evidence="2 3">
    <name type="scientific">Chaetomidium leptoderma</name>
    <dbReference type="NCBI Taxonomy" id="669021"/>
    <lineage>
        <taxon>Eukaryota</taxon>
        <taxon>Fungi</taxon>
        <taxon>Dikarya</taxon>
        <taxon>Ascomycota</taxon>
        <taxon>Pezizomycotina</taxon>
        <taxon>Sordariomycetes</taxon>
        <taxon>Sordariomycetidae</taxon>
        <taxon>Sordariales</taxon>
        <taxon>Chaetomiaceae</taxon>
        <taxon>Chaetomidium</taxon>
    </lineage>
</organism>
<name>A0AAN6VLN6_9PEZI</name>
<dbReference type="AlphaFoldDB" id="A0AAN6VLN6"/>
<evidence type="ECO:0000313" key="3">
    <source>
        <dbReference type="Proteomes" id="UP001302745"/>
    </source>
</evidence>
<proteinExistence type="predicted"/>
<sequence>MAAHRLIKTKYDAGIPFFTKDLFRNVVRQLESNNDLDQKVSVTGLDGFAIQFPIETGKEYPYYSPGDEHICIIFLILLCTRTKPRLLYHTIRDLLAVQDPNYYSVSRAYLTVEVAHSTEVRDTRTNELVDLWPASDHATVTLRFEQAKRSLEASEYTAQLKSTLTSVAVPSGIDKIVVLGCSTMTWADDDGALRSIAQHTLALTVRDLLASRYTTDPHGEGASGIKCYAQDPIYTPVDKQVLYGAGFTVIDDPKAFLEVDEASVVIAIAPDIPVREIVADIARPAIMIWEKFTVSDTNSADPVSPRVKQMLEEYIELPFPAEPEYFGDLAIYVRKGE</sequence>
<dbReference type="InterPro" id="IPR012942">
    <property type="entry name" value="SRR1-like"/>
</dbReference>
<accession>A0AAN6VLN6</accession>
<dbReference type="EMBL" id="MU856936">
    <property type="protein sequence ID" value="KAK4153599.1"/>
    <property type="molecule type" value="Genomic_DNA"/>
</dbReference>
<dbReference type="Proteomes" id="UP001302745">
    <property type="component" value="Unassembled WGS sequence"/>
</dbReference>
<comment type="caution">
    <text evidence="2">The sequence shown here is derived from an EMBL/GenBank/DDBJ whole genome shotgun (WGS) entry which is preliminary data.</text>
</comment>
<keyword evidence="3" id="KW-1185">Reference proteome</keyword>
<dbReference type="PANTHER" id="PTHR42080">
    <property type="entry name" value="SRR1 DOMAIN-CONTAINING PROTEIN"/>
    <property type="match status" value="1"/>
</dbReference>
<reference evidence="2" key="2">
    <citation type="submission" date="2023-05" db="EMBL/GenBank/DDBJ databases">
        <authorList>
            <consortium name="Lawrence Berkeley National Laboratory"/>
            <person name="Steindorff A."/>
            <person name="Hensen N."/>
            <person name="Bonometti L."/>
            <person name="Westerberg I."/>
            <person name="Brannstrom I.O."/>
            <person name="Guillou S."/>
            <person name="Cros-Aarteil S."/>
            <person name="Calhoun S."/>
            <person name="Haridas S."/>
            <person name="Kuo A."/>
            <person name="Mondo S."/>
            <person name="Pangilinan J."/>
            <person name="Riley R."/>
            <person name="Labutti K."/>
            <person name="Andreopoulos B."/>
            <person name="Lipzen A."/>
            <person name="Chen C."/>
            <person name="Yanf M."/>
            <person name="Daum C."/>
            <person name="Ng V."/>
            <person name="Clum A."/>
            <person name="Ohm R."/>
            <person name="Martin F."/>
            <person name="Silar P."/>
            <person name="Natvig D."/>
            <person name="Lalanne C."/>
            <person name="Gautier V."/>
            <person name="Ament-Velasquez S.L."/>
            <person name="Kruys A."/>
            <person name="Hutchinson M.I."/>
            <person name="Powell A.J."/>
            <person name="Barry K."/>
            <person name="Miller A.N."/>
            <person name="Grigoriev I.V."/>
            <person name="Debuchy R."/>
            <person name="Gladieux P."/>
            <person name="Thoren M.H."/>
            <person name="Johannesson H."/>
        </authorList>
    </citation>
    <scope>NUCLEOTIDE SEQUENCE</scope>
    <source>
        <strain evidence="2">CBS 538.74</strain>
    </source>
</reference>
<protein>
    <recommendedName>
        <fullName evidence="1">SRR1-like domain-containing protein</fullName>
    </recommendedName>
</protein>
<dbReference type="PANTHER" id="PTHR42080:SF3">
    <property type="entry name" value="SRR1-LIKE DOMAIN-CONTAINING PROTEIN"/>
    <property type="match status" value="1"/>
</dbReference>
<reference evidence="2" key="1">
    <citation type="journal article" date="2023" name="Mol. Phylogenet. Evol.">
        <title>Genome-scale phylogeny and comparative genomics of the fungal order Sordariales.</title>
        <authorList>
            <person name="Hensen N."/>
            <person name="Bonometti L."/>
            <person name="Westerberg I."/>
            <person name="Brannstrom I.O."/>
            <person name="Guillou S."/>
            <person name="Cros-Aarteil S."/>
            <person name="Calhoun S."/>
            <person name="Haridas S."/>
            <person name="Kuo A."/>
            <person name="Mondo S."/>
            <person name="Pangilinan J."/>
            <person name="Riley R."/>
            <person name="LaButti K."/>
            <person name="Andreopoulos B."/>
            <person name="Lipzen A."/>
            <person name="Chen C."/>
            <person name="Yan M."/>
            <person name="Daum C."/>
            <person name="Ng V."/>
            <person name="Clum A."/>
            <person name="Steindorff A."/>
            <person name="Ohm R.A."/>
            <person name="Martin F."/>
            <person name="Silar P."/>
            <person name="Natvig D.O."/>
            <person name="Lalanne C."/>
            <person name="Gautier V."/>
            <person name="Ament-Velasquez S.L."/>
            <person name="Kruys A."/>
            <person name="Hutchinson M.I."/>
            <person name="Powell A.J."/>
            <person name="Barry K."/>
            <person name="Miller A.N."/>
            <person name="Grigoriev I.V."/>
            <person name="Debuchy R."/>
            <person name="Gladieux P."/>
            <person name="Hiltunen Thoren M."/>
            <person name="Johannesson H."/>
        </authorList>
    </citation>
    <scope>NUCLEOTIDE SEQUENCE</scope>
    <source>
        <strain evidence="2">CBS 538.74</strain>
    </source>
</reference>